<dbReference type="Gene3D" id="1.10.260.40">
    <property type="entry name" value="lambda repressor-like DNA-binding domains"/>
    <property type="match status" value="1"/>
</dbReference>
<dbReference type="NCBIfam" id="TIGR00270">
    <property type="entry name" value="multiprotein bridging factor aMBF1"/>
    <property type="match status" value="1"/>
</dbReference>
<accession>A0A0U3FNP0</accession>
<protein>
    <submittedName>
        <fullName evidence="2">XRE family transcriptional regulator</fullName>
    </submittedName>
</protein>
<dbReference type="GeneID" id="30680686"/>
<dbReference type="PROSITE" id="PS50943">
    <property type="entry name" value="HTH_CROC1"/>
    <property type="match status" value="1"/>
</dbReference>
<dbReference type="STRING" id="940295.EYM_06555"/>
<proteinExistence type="predicted"/>
<dbReference type="InterPro" id="IPR001387">
    <property type="entry name" value="Cro/C1-type_HTH"/>
</dbReference>
<dbReference type="InterPro" id="IPR004451">
    <property type="entry name" value="MJ0586"/>
</dbReference>
<evidence type="ECO:0000259" key="1">
    <source>
        <dbReference type="PROSITE" id="PS50943"/>
    </source>
</evidence>
<sequence length="161" mass="18607">MKSKLYCEMCGSPIEGKAYRVVVEGTEMLLCERCYRSVRAKAVPTTTKKKVEKKEERKVEKPKKKVVEYEIVEDYYERVREARERLGMSRAELGMKVGVGENVIKRIELGRLEPDLELAKKLEKALNVKLIRKVEYTEEEGQAKLPSEELTLGDIVVIRKD</sequence>
<evidence type="ECO:0000313" key="3">
    <source>
        <dbReference type="Proteomes" id="UP000060778"/>
    </source>
</evidence>
<keyword evidence="3" id="KW-1185">Reference proteome</keyword>
<gene>
    <name evidence="2" type="ORF">EYM_06555</name>
</gene>
<dbReference type="Pfam" id="PF01381">
    <property type="entry name" value="HTH_3"/>
    <property type="match status" value="1"/>
</dbReference>
<dbReference type="SMART" id="SM00530">
    <property type="entry name" value="HTH_XRE"/>
    <property type="match status" value="1"/>
</dbReference>
<evidence type="ECO:0000313" key="2">
    <source>
        <dbReference type="EMBL" id="ALU11951.1"/>
    </source>
</evidence>
<dbReference type="AlphaFoldDB" id="A0A0U3FNP0"/>
<dbReference type="EMBL" id="CP006867">
    <property type="protein sequence ID" value="ALU11951.1"/>
    <property type="molecule type" value="Genomic_DNA"/>
</dbReference>
<dbReference type="InterPro" id="IPR010982">
    <property type="entry name" value="Lambda_DNA-bd_dom_sf"/>
</dbReference>
<dbReference type="RefSeq" id="WP_236943410.1">
    <property type="nucleotide sequence ID" value="NZ_CP006867.1"/>
</dbReference>
<dbReference type="Proteomes" id="UP000060778">
    <property type="component" value="Chromosome"/>
</dbReference>
<dbReference type="SUPFAM" id="SSF47413">
    <property type="entry name" value="lambda repressor-like DNA-binding domains"/>
    <property type="match status" value="1"/>
</dbReference>
<organism evidence="2 3">
    <name type="scientific">Ignicoccus islandicus DSM 13165</name>
    <dbReference type="NCBI Taxonomy" id="940295"/>
    <lineage>
        <taxon>Archaea</taxon>
        <taxon>Thermoproteota</taxon>
        <taxon>Thermoprotei</taxon>
        <taxon>Desulfurococcales</taxon>
        <taxon>Desulfurococcaceae</taxon>
        <taxon>Ignicoccus</taxon>
    </lineage>
</organism>
<dbReference type="GO" id="GO:0003677">
    <property type="term" value="F:DNA binding"/>
    <property type="evidence" value="ECO:0007669"/>
    <property type="project" value="InterPro"/>
</dbReference>
<dbReference type="CDD" id="cd00093">
    <property type="entry name" value="HTH_XRE"/>
    <property type="match status" value="1"/>
</dbReference>
<name>A0A0U3FNP0_9CREN</name>
<reference evidence="2 3" key="1">
    <citation type="submission" date="2013-11" db="EMBL/GenBank/DDBJ databases">
        <title>Comparative genomics of Ignicoccus.</title>
        <authorList>
            <person name="Podar M."/>
        </authorList>
    </citation>
    <scope>NUCLEOTIDE SEQUENCE [LARGE SCALE GENOMIC DNA]</scope>
    <source>
        <strain evidence="2 3">DSM 13165</strain>
    </source>
</reference>
<dbReference type="KEGG" id="iis:EYM_06555"/>
<feature type="domain" description="HTH cro/C1-type" evidence="1">
    <location>
        <begin position="79"/>
        <end position="137"/>
    </location>
</feature>